<name>A0A5R9F1E2_9BACL</name>
<dbReference type="PANTHER" id="PTHR10587">
    <property type="entry name" value="GLYCOSYL TRANSFERASE-RELATED"/>
    <property type="match status" value="1"/>
</dbReference>
<dbReference type="PANTHER" id="PTHR10587:SF80">
    <property type="entry name" value="CHITOOLIGOSACCHARIDE DEACETYLASE"/>
    <property type="match status" value="1"/>
</dbReference>
<dbReference type="GO" id="GO:0016810">
    <property type="term" value="F:hydrolase activity, acting on carbon-nitrogen (but not peptide) bonds"/>
    <property type="evidence" value="ECO:0007669"/>
    <property type="project" value="InterPro"/>
</dbReference>
<dbReference type="RefSeq" id="WP_138125753.1">
    <property type="nucleotide sequence ID" value="NZ_SWLG01000006.1"/>
</dbReference>
<dbReference type="GO" id="GO:0005975">
    <property type="term" value="P:carbohydrate metabolic process"/>
    <property type="evidence" value="ECO:0007669"/>
    <property type="project" value="InterPro"/>
</dbReference>
<evidence type="ECO:0000313" key="4">
    <source>
        <dbReference type="Proteomes" id="UP000308230"/>
    </source>
</evidence>
<feature type="signal peptide" evidence="1">
    <location>
        <begin position="1"/>
        <end position="19"/>
    </location>
</feature>
<keyword evidence="4" id="KW-1185">Reference proteome</keyword>
<dbReference type="SUPFAM" id="SSF88713">
    <property type="entry name" value="Glycoside hydrolase/deacetylase"/>
    <property type="match status" value="1"/>
</dbReference>
<feature type="chain" id="PRO_5039303184" description="NodB homology domain-containing protein" evidence="1">
    <location>
        <begin position="20"/>
        <end position="325"/>
    </location>
</feature>
<dbReference type="InterPro" id="IPR011330">
    <property type="entry name" value="Glyco_hydro/deAcase_b/a-brl"/>
</dbReference>
<dbReference type="InterPro" id="IPR050248">
    <property type="entry name" value="Polysacc_deacetylase_ArnD"/>
</dbReference>
<dbReference type="Gene3D" id="3.20.20.370">
    <property type="entry name" value="Glycoside hydrolase/deacetylase"/>
    <property type="match status" value="1"/>
</dbReference>
<comment type="caution">
    <text evidence="3">The sequence shown here is derived from an EMBL/GenBank/DDBJ whole genome shotgun (WGS) entry which is preliminary data.</text>
</comment>
<evidence type="ECO:0000313" key="3">
    <source>
        <dbReference type="EMBL" id="TLS37377.1"/>
    </source>
</evidence>
<feature type="domain" description="NodB homology" evidence="2">
    <location>
        <begin position="128"/>
        <end position="304"/>
    </location>
</feature>
<evidence type="ECO:0000256" key="1">
    <source>
        <dbReference type="SAM" id="SignalP"/>
    </source>
</evidence>
<reference evidence="3 4" key="1">
    <citation type="submission" date="2019-04" db="EMBL/GenBank/DDBJ databases">
        <title>Bacillus caeni sp. nov., a bacterium isolated from mangrove sediment.</title>
        <authorList>
            <person name="Huang H."/>
            <person name="Mo K."/>
            <person name="Hu Y."/>
        </authorList>
    </citation>
    <scope>NUCLEOTIDE SEQUENCE [LARGE SCALE GENOMIC DNA]</scope>
    <source>
        <strain evidence="3 4">HB172195</strain>
    </source>
</reference>
<dbReference type="GO" id="GO:0016020">
    <property type="term" value="C:membrane"/>
    <property type="evidence" value="ECO:0007669"/>
    <property type="project" value="TreeGrafter"/>
</dbReference>
<dbReference type="PROSITE" id="PS51677">
    <property type="entry name" value="NODB"/>
    <property type="match status" value="1"/>
</dbReference>
<gene>
    <name evidence="3" type="ORF">FCL54_09490</name>
</gene>
<organism evidence="3 4">
    <name type="scientific">Exobacillus caeni</name>
    <dbReference type="NCBI Taxonomy" id="2574798"/>
    <lineage>
        <taxon>Bacteria</taxon>
        <taxon>Bacillati</taxon>
        <taxon>Bacillota</taxon>
        <taxon>Bacilli</taxon>
        <taxon>Bacillales</taxon>
        <taxon>Guptibacillaceae</taxon>
        <taxon>Exobacillus</taxon>
    </lineage>
</organism>
<dbReference type="InterPro" id="IPR014228">
    <property type="entry name" value="Spore_polysacc_deacetyl_YlxY"/>
</dbReference>
<dbReference type="NCBIfam" id="TIGR02873">
    <property type="entry name" value="spore_ylxY"/>
    <property type="match status" value="1"/>
</dbReference>
<sequence length="325" mass="36324">MNKYAMQFIAFLFILGLTAGSLQNPYTDNYLAAIEATAVPVVKQSAVYDQIVKAKQELDKPAIDARVDEVWKGIPGYNGLIVDEESSYKKMKKGSFDQKKLVFREVSPKVSLEDLPPVPIYKGNPEKPMVSFMVNVAWGNEYLPDMLKIFKKYNIVTTFFLDGSWVKKNPDLVKMIVEQGHEIGNHAYSHPDLKVMSSERTRKELSDTNAVIKATINKTPALFAPPSGSFNTQTIKVADELGMKTILWSVDTVDWKNPPPADMSQRVLSKMHPGALLLMHPTKSSLAGLETMIKGVKERGYAIGPVSQLLSEKRINVKEVQKSFD</sequence>
<accession>A0A5R9F1E2</accession>
<dbReference type="CDD" id="cd10950">
    <property type="entry name" value="CE4_BsYlxY_like"/>
    <property type="match status" value="1"/>
</dbReference>
<dbReference type="OrthoDB" id="9812065at2"/>
<evidence type="ECO:0000259" key="2">
    <source>
        <dbReference type="PROSITE" id="PS51677"/>
    </source>
</evidence>
<protein>
    <recommendedName>
        <fullName evidence="2">NodB homology domain-containing protein</fullName>
    </recommendedName>
</protein>
<keyword evidence="1" id="KW-0732">Signal</keyword>
<proteinExistence type="predicted"/>
<dbReference type="AlphaFoldDB" id="A0A5R9F1E2"/>
<dbReference type="Pfam" id="PF01522">
    <property type="entry name" value="Polysacc_deac_1"/>
    <property type="match status" value="1"/>
</dbReference>
<dbReference type="Proteomes" id="UP000308230">
    <property type="component" value="Unassembled WGS sequence"/>
</dbReference>
<dbReference type="EMBL" id="SWLG01000006">
    <property type="protein sequence ID" value="TLS37377.1"/>
    <property type="molecule type" value="Genomic_DNA"/>
</dbReference>
<dbReference type="InterPro" id="IPR002509">
    <property type="entry name" value="NODB_dom"/>
</dbReference>